<organism evidence="8 9">
    <name type="scientific">Sporormia fimetaria CBS 119925</name>
    <dbReference type="NCBI Taxonomy" id="1340428"/>
    <lineage>
        <taxon>Eukaryota</taxon>
        <taxon>Fungi</taxon>
        <taxon>Dikarya</taxon>
        <taxon>Ascomycota</taxon>
        <taxon>Pezizomycotina</taxon>
        <taxon>Dothideomycetes</taxon>
        <taxon>Pleosporomycetidae</taxon>
        <taxon>Pleosporales</taxon>
        <taxon>Sporormiaceae</taxon>
        <taxon>Sporormia</taxon>
    </lineage>
</organism>
<sequence length="348" mass="38604">MWTIPEHNIRGRVLMSLDIAFLVLAWISFVVRLYARSLTRVRLDASDYTCFAGLLLSIGLTVILWAVYSHGWGLDIRYFTPEYQIFAGKLFVAIVIIWNTAVTMVRVSMLLFYIRIFSVSKLKPAFWITLGLNIAACLAICIAALTICRPFEQAYNPRPGGHCGNIVALQDFTGYWNLFADAAIVALPMPILWSLKMNTRRKIGLSIILGMGVIICIGTITRVILSAVYETNNLTKKNAIVVFITGMEPIIGVINACLPHFPPVFRKFGSSRFATSVSQVFRSDKSNLSGSTKRSTGKWGSAMSSASHKKSFVTLDDDTMELNNSYRGLGAKGGIQVTSDYTVERPMT</sequence>
<dbReference type="AlphaFoldDB" id="A0A6A6V4F3"/>
<gene>
    <name evidence="8" type="ORF">M011DRAFT_480145</name>
</gene>
<evidence type="ECO:0000256" key="6">
    <source>
        <dbReference type="SAM" id="Phobius"/>
    </source>
</evidence>
<proteinExistence type="inferred from homology"/>
<feature type="transmembrane region" description="Helical" evidence="6">
    <location>
        <begin position="207"/>
        <end position="228"/>
    </location>
</feature>
<feature type="transmembrane region" description="Helical" evidence="6">
    <location>
        <begin position="88"/>
        <end position="113"/>
    </location>
</feature>
<dbReference type="EMBL" id="MU006591">
    <property type="protein sequence ID" value="KAF2744067.1"/>
    <property type="molecule type" value="Genomic_DNA"/>
</dbReference>
<dbReference type="InterPro" id="IPR049326">
    <property type="entry name" value="Rhodopsin_dom_fungi"/>
</dbReference>
<keyword evidence="3 6" id="KW-1133">Transmembrane helix</keyword>
<dbReference type="PANTHER" id="PTHR33048">
    <property type="entry name" value="PTH11-LIKE INTEGRAL MEMBRANE PROTEIN (AFU_ORTHOLOGUE AFUA_5G11245)"/>
    <property type="match status" value="1"/>
</dbReference>
<feature type="transmembrane region" description="Helical" evidence="6">
    <location>
        <begin position="12"/>
        <end position="35"/>
    </location>
</feature>
<dbReference type="OrthoDB" id="10017208at2759"/>
<keyword evidence="2 6" id="KW-0812">Transmembrane</keyword>
<dbReference type="InterPro" id="IPR052337">
    <property type="entry name" value="SAT4-like"/>
</dbReference>
<evidence type="ECO:0000256" key="5">
    <source>
        <dbReference type="ARBA" id="ARBA00038359"/>
    </source>
</evidence>
<evidence type="ECO:0000256" key="1">
    <source>
        <dbReference type="ARBA" id="ARBA00004141"/>
    </source>
</evidence>
<protein>
    <recommendedName>
        <fullName evidence="7">Rhodopsin domain-containing protein</fullName>
    </recommendedName>
</protein>
<keyword evidence="9" id="KW-1185">Reference proteome</keyword>
<name>A0A6A6V4F3_9PLEO</name>
<feature type="transmembrane region" description="Helical" evidence="6">
    <location>
        <begin position="125"/>
        <end position="147"/>
    </location>
</feature>
<comment type="similarity">
    <text evidence="5">Belongs to the SAT4 family.</text>
</comment>
<evidence type="ECO:0000256" key="4">
    <source>
        <dbReference type="ARBA" id="ARBA00023136"/>
    </source>
</evidence>
<dbReference type="Pfam" id="PF20684">
    <property type="entry name" value="Fung_rhodopsin"/>
    <property type="match status" value="1"/>
</dbReference>
<evidence type="ECO:0000259" key="7">
    <source>
        <dbReference type="Pfam" id="PF20684"/>
    </source>
</evidence>
<feature type="transmembrane region" description="Helical" evidence="6">
    <location>
        <begin position="240"/>
        <end position="258"/>
    </location>
</feature>
<accession>A0A6A6V4F3</accession>
<evidence type="ECO:0000313" key="8">
    <source>
        <dbReference type="EMBL" id="KAF2744067.1"/>
    </source>
</evidence>
<evidence type="ECO:0000313" key="9">
    <source>
        <dbReference type="Proteomes" id="UP000799440"/>
    </source>
</evidence>
<keyword evidence="4 6" id="KW-0472">Membrane</keyword>
<feature type="domain" description="Rhodopsin" evidence="7">
    <location>
        <begin position="31"/>
        <end position="267"/>
    </location>
</feature>
<feature type="transmembrane region" description="Helical" evidence="6">
    <location>
        <begin position="175"/>
        <end position="195"/>
    </location>
</feature>
<reference evidence="8" key="1">
    <citation type="journal article" date="2020" name="Stud. Mycol.">
        <title>101 Dothideomycetes genomes: a test case for predicting lifestyles and emergence of pathogens.</title>
        <authorList>
            <person name="Haridas S."/>
            <person name="Albert R."/>
            <person name="Binder M."/>
            <person name="Bloem J."/>
            <person name="Labutti K."/>
            <person name="Salamov A."/>
            <person name="Andreopoulos B."/>
            <person name="Baker S."/>
            <person name="Barry K."/>
            <person name="Bills G."/>
            <person name="Bluhm B."/>
            <person name="Cannon C."/>
            <person name="Castanera R."/>
            <person name="Culley D."/>
            <person name="Daum C."/>
            <person name="Ezra D."/>
            <person name="Gonzalez J."/>
            <person name="Henrissat B."/>
            <person name="Kuo A."/>
            <person name="Liang C."/>
            <person name="Lipzen A."/>
            <person name="Lutzoni F."/>
            <person name="Magnuson J."/>
            <person name="Mondo S."/>
            <person name="Nolan M."/>
            <person name="Ohm R."/>
            <person name="Pangilinan J."/>
            <person name="Park H.-J."/>
            <person name="Ramirez L."/>
            <person name="Alfaro M."/>
            <person name="Sun H."/>
            <person name="Tritt A."/>
            <person name="Yoshinaga Y."/>
            <person name="Zwiers L.-H."/>
            <person name="Turgeon B."/>
            <person name="Goodwin S."/>
            <person name="Spatafora J."/>
            <person name="Crous P."/>
            <person name="Grigoriev I."/>
        </authorList>
    </citation>
    <scope>NUCLEOTIDE SEQUENCE</scope>
    <source>
        <strain evidence="8">CBS 119925</strain>
    </source>
</reference>
<dbReference type="GO" id="GO:0016020">
    <property type="term" value="C:membrane"/>
    <property type="evidence" value="ECO:0007669"/>
    <property type="project" value="UniProtKB-SubCell"/>
</dbReference>
<dbReference type="Proteomes" id="UP000799440">
    <property type="component" value="Unassembled WGS sequence"/>
</dbReference>
<evidence type="ECO:0000256" key="3">
    <source>
        <dbReference type="ARBA" id="ARBA00022989"/>
    </source>
</evidence>
<evidence type="ECO:0000256" key="2">
    <source>
        <dbReference type="ARBA" id="ARBA00022692"/>
    </source>
</evidence>
<comment type="subcellular location">
    <subcellularLocation>
        <location evidence="1">Membrane</location>
        <topology evidence="1">Multi-pass membrane protein</topology>
    </subcellularLocation>
</comment>
<dbReference type="PANTHER" id="PTHR33048:SF57">
    <property type="entry name" value="INTEGRAL MEMBRANE PROTEIN-RELATED"/>
    <property type="match status" value="1"/>
</dbReference>
<feature type="transmembrane region" description="Helical" evidence="6">
    <location>
        <begin position="47"/>
        <end position="68"/>
    </location>
</feature>